<feature type="chain" id="PRO_5012888456" evidence="1">
    <location>
        <begin position="22"/>
        <end position="447"/>
    </location>
</feature>
<dbReference type="InterPro" id="IPR011990">
    <property type="entry name" value="TPR-like_helical_dom_sf"/>
</dbReference>
<dbReference type="AlphaFoldDB" id="A0A1T5EKI5"/>
<dbReference type="PROSITE" id="PS51257">
    <property type="entry name" value="PROKAR_LIPOPROTEIN"/>
    <property type="match status" value="1"/>
</dbReference>
<accession>A0A1T5EKI5</accession>
<dbReference type="Pfam" id="PF14322">
    <property type="entry name" value="SusD-like_3"/>
    <property type="match status" value="1"/>
</dbReference>
<dbReference type="EMBL" id="FUZF01000011">
    <property type="protein sequence ID" value="SKB84523.1"/>
    <property type="molecule type" value="Genomic_DNA"/>
</dbReference>
<dbReference type="SUPFAM" id="SSF48452">
    <property type="entry name" value="TPR-like"/>
    <property type="match status" value="1"/>
</dbReference>
<sequence length="447" mass="50938">MKKIFYTILLLVAFSSCQHYLDLKGNNSRAVPVQLDDLQALLNDAVRMNQERTPTMVENWSDDYFMLPGNFAALDDKGRRIYLWDILIYNHPNDWSNGYQPIYNANYCLEGLQKIGRNSENGETYDKVKGAALFYRSYYFQQLLWAFSPAYDAETASSELGIVLKEDTDFNTPSVRSSVQDGYYKVITDAEAALPLLPAVAAVSTQPSQAAVHGLLARAYLSMRLYEKAGYHASEALKLKSDLMDYNKTSDGVFLTRTQTFDRYNREVIFHSDMNSSQAAFYNGGRGGRVDSNLVLTYQDTDLRKQAFLRATQGYYQFKGSYSNSRFFSGIASDELYLIKAECLAREEKVVDAMQVLNHLLSYRFNRNSVFVPLTADSKAAALQIILLERRKTLLFRGLRLTDIKRLNKEGYQIIVTRKVDGQLYQLLPNDKRALVPIPTDLVSFIQ</sequence>
<proteinExistence type="predicted"/>
<dbReference type="Gene3D" id="1.25.40.390">
    <property type="match status" value="1"/>
</dbReference>
<evidence type="ECO:0000313" key="4">
    <source>
        <dbReference type="Proteomes" id="UP000190150"/>
    </source>
</evidence>
<protein>
    <submittedName>
        <fullName evidence="3">SusD family protein</fullName>
    </submittedName>
</protein>
<evidence type="ECO:0000256" key="1">
    <source>
        <dbReference type="SAM" id="SignalP"/>
    </source>
</evidence>
<name>A0A1T5EKI5_9SPHI</name>
<organism evidence="3 4">
    <name type="scientific">Sphingobacterium nematocida</name>
    <dbReference type="NCBI Taxonomy" id="1513896"/>
    <lineage>
        <taxon>Bacteria</taxon>
        <taxon>Pseudomonadati</taxon>
        <taxon>Bacteroidota</taxon>
        <taxon>Sphingobacteriia</taxon>
        <taxon>Sphingobacteriales</taxon>
        <taxon>Sphingobacteriaceae</taxon>
        <taxon>Sphingobacterium</taxon>
    </lineage>
</organism>
<dbReference type="STRING" id="1513896.SAMN05660841_02665"/>
<dbReference type="OrthoDB" id="653598at2"/>
<dbReference type="RefSeq" id="WP_079643563.1">
    <property type="nucleotide sequence ID" value="NZ_FUZF01000011.1"/>
</dbReference>
<dbReference type="GO" id="GO:0009279">
    <property type="term" value="C:cell outer membrane"/>
    <property type="evidence" value="ECO:0007669"/>
    <property type="project" value="UniProtKB-SubCell"/>
</dbReference>
<dbReference type="InterPro" id="IPR033985">
    <property type="entry name" value="SusD-like_N"/>
</dbReference>
<evidence type="ECO:0000259" key="2">
    <source>
        <dbReference type="Pfam" id="PF14322"/>
    </source>
</evidence>
<feature type="domain" description="SusD-like N-terminal" evidence="2">
    <location>
        <begin position="20"/>
        <end position="221"/>
    </location>
</feature>
<keyword evidence="1" id="KW-0732">Signal</keyword>
<feature type="signal peptide" evidence="1">
    <location>
        <begin position="1"/>
        <end position="21"/>
    </location>
</feature>
<dbReference type="Proteomes" id="UP000190150">
    <property type="component" value="Unassembled WGS sequence"/>
</dbReference>
<gene>
    <name evidence="3" type="ORF">SAMN05660841_02665</name>
</gene>
<keyword evidence="4" id="KW-1185">Reference proteome</keyword>
<reference evidence="4" key="1">
    <citation type="submission" date="2017-02" db="EMBL/GenBank/DDBJ databases">
        <authorList>
            <person name="Varghese N."/>
            <person name="Submissions S."/>
        </authorList>
    </citation>
    <scope>NUCLEOTIDE SEQUENCE [LARGE SCALE GENOMIC DNA]</scope>
    <source>
        <strain evidence="4">DSM 24091</strain>
    </source>
</reference>
<evidence type="ECO:0000313" key="3">
    <source>
        <dbReference type="EMBL" id="SKB84523.1"/>
    </source>
</evidence>